<dbReference type="EMBL" id="CP010827">
    <property type="protein sequence ID" value="AJI78322.1"/>
    <property type="molecule type" value="Genomic_DNA"/>
</dbReference>
<feature type="region of interest" description="Disordered" evidence="1">
    <location>
        <begin position="61"/>
        <end position="88"/>
    </location>
</feature>
<dbReference type="Proteomes" id="UP000031890">
    <property type="component" value="Chromosome"/>
</dbReference>
<keyword evidence="2" id="KW-1133">Transmembrane helix</keyword>
<dbReference type="InterPro" id="IPR022603">
    <property type="entry name" value="DUF3152"/>
</dbReference>
<evidence type="ECO:0000256" key="1">
    <source>
        <dbReference type="SAM" id="MobiDB-lite"/>
    </source>
</evidence>
<feature type="domain" description="DUF3152" evidence="3">
    <location>
        <begin position="99"/>
        <end position="307"/>
    </location>
</feature>
<feature type="region of interest" description="Disordered" evidence="1">
    <location>
        <begin position="290"/>
        <end position="318"/>
    </location>
</feature>
<reference evidence="4 5" key="1">
    <citation type="journal article" date="2015" name="Genome Announc.">
        <title>Complete Genome Sequence and Annotation of Corynebacterium singulare DSM 44357, Isolated from a Human Semen Specimen.</title>
        <authorList>
            <person name="Merten M."/>
            <person name="Brinkrolf K."/>
            <person name="Albersmeier A."/>
            <person name="Kutter Y."/>
            <person name="Ruckert C."/>
            <person name="Tauch A."/>
        </authorList>
    </citation>
    <scope>NUCLEOTIDE SEQUENCE [LARGE SCALE GENOMIC DNA]</scope>
    <source>
        <strain evidence="4">IBS B52218</strain>
    </source>
</reference>
<dbReference type="RefSeq" id="WP_042529835.1">
    <property type="nucleotide sequence ID" value="NZ_CP010827.1"/>
</dbReference>
<organism evidence="4 5">
    <name type="scientific">Corynebacterium singulare</name>
    <dbReference type="NCBI Taxonomy" id="161899"/>
    <lineage>
        <taxon>Bacteria</taxon>
        <taxon>Bacillati</taxon>
        <taxon>Actinomycetota</taxon>
        <taxon>Actinomycetes</taxon>
        <taxon>Mycobacteriales</taxon>
        <taxon>Corynebacteriaceae</taxon>
        <taxon>Corynebacterium</taxon>
    </lineage>
</organism>
<dbReference type="STRING" id="161899.CSING_03875"/>
<dbReference type="OrthoDB" id="9779865at2"/>
<evidence type="ECO:0000313" key="4">
    <source>
        <dbReference type="EMBL" id="AJI78322.1"/>
    </source>
</evidence>
<evidence type="ECO:0000256" key="2">
    <source>
        <dbReference type="SAM" id="Phobius"/>
    </source>
</evidence>
<evidence type="ECO:0000259" key="3">
    <source>
        <dbReference type="Pfam" id="PF11350"/>
    </source>
</evidence>
<keyword evidence="2" id="KW-0472">Membrane</keyword>
<dbReference type="GO" id="GO:0008237">
    <property type="term" value="F:metallopeptidase activity"/>
    <property type="evidence" value="ECO:0007669"/>
    <property type="project" value="InterPro"/>
</dbReference>
<protein>
    <recommendedName>
        <fullName evidence="3">DUF3152 domain-containing protein</fullName>
    </recommendedName>
</protein>
<dbReference type="AlphaFoldDB" id="A0A0B6EP75"/>
<proteinExistence type="predicted"/>
<dbReference type="HOGENOM" id="CLU_037318_0_0_11"/>
<dbReference type="Gene3D" id="3.40.390.10">
    <property type="entry name" value="Collagenase (Catalytic Domain)"/>
    <property type="match status" value="1"/>
</dbReference>
<accession>A0A0B6EP75</accession>
<evidence type="ECO:0000313" key="5">
    <source>
        <dbReference type="Proteomes" id="UP000031890"/>
    </source>
</evidence>
<gene>
    <name evidence="4" type="ORF">CSING_03875</name>
</gene>
<name>A0A0B6EP75_9CORY</name>
<sequence>MAMDNPAHTDQRPQQPVQRTSALTRFARDYGWWRVVAIPVMAVITVWIMVDILRSPSEDALEPTAGEADTTTSVVETTPARRGPDPANASAVAAAKDGLPAGGKFTEQGEETYRDAGPSTMHVGKGGTNTVRFSVEIENGVDTSAYGGDSAVVALVDATLSDPRGWTAAGEYEFIHVKADDNPDTHIRLTSLGTTAKMCGAQLHTETSCHTTITGESAVYLNESRWVRGAAPYEGDLGNYRQYLINHEFGHAIGYAAHQPCGGNGKLAPVMMQQTLSLNNAELFTKDPNEVYPDEDVTCEPNPWPYPNPANHDHSKPE</sequence>
<feature type="transmembrane region" description="Helical" evidence="2">
    <location>
        <begin position="31"/>
        <end position="50"/>
    </location>
</feature>
<dbReference type="SUPFAM" id="SSF55486">
    <property type="entry name" value="Metalloproteases ('zincins'), catalytic domain"/>
    <property type="match status" value="1"/>
</dbReference>
<dbReference type="Pfam" id="PF11350">
    <property type="entry name" value="DUF3152"/>
    <property type="match status" value="1"/>
</dbReference>
<dbReference type="InterPro" id="IPR024079">
    <property type="entry name" value="MetalloPept_cat_dom_sf"/>
</dbReference>
<dbReference type="KEGG" id="csx:CSING_03875"/>
<keyword evidence="2" id="KW-0812">Transmembrane</keyword>